<name>A0A512H5T9_9PROT</name>
<evidence type="ECO:0000256" key="1">
    <source>
        <dbReference type="SAM" id="MobiDB-lite"/>
    </source>
</evidence>
<accession>A0A512H5T9</accession>
<dbReference type="RefSeq" id="WP_147162863.1">
    <property type="nucleotide sequence ID" value="NZ_BJZO01000017.1"/>
</dbReference>
<dbReference type="AlphaFoldDB" id="A0A512H5T9"/>
<evidence type="ECO:0000313" key="2">
    <source>
        <dbReference type="EMBL" id="GEO80812.1"/>
    </source>
</evidence>
<comment type="caution">
    <text evidence="2">The sequence shown here is derived from an EMBL/GenBank/DDBJ whole genome shotgun (WGS) entry which is preliminary data.</text>
</comment>
<reference evidence="2 3" key="1">
    <citation type="submission" date="2019-07" db="EMBL/GenBank/DDBJ databases">
        <title>Whole genome shotgun sequence of Rhodospirillum oryzae NBRC 107573.</title>
        <authorList>
            <person name="Hosoyama A."/>
            <person name="Uohara A."/>
            <person name="Ohji S."/>
            <person name="Ichikawa N."/>
        </authorList>
    </citation>
    <scope>NUCLEOTIDE SEQUENCE [LARGE SCALE GENOMIC DNA]</scope>
    <source>
        <strain evidence="2 3">NBRC 107573</strain>
    </source>
</reference>
<proteinExistence type="predicted"/>
<gene>
    <name evidence="2" type="ORF">ROR02_09430</name>
</gene>
<sequence>MRSPRFRPDGAPCSGRLLVGGSVLALTLGASALGTLALGTLALGTPAWAQQSGSGPRLLNPSATSGTTGTTPALIPSAAGAGALPVSPTGPAVPGTPALPSASPAPPTTPAAPQGAEMLVLTLPPGWEILNSSTGDTYRRAVFVPEGQSGQNWKDMVVVTMARGAGTPSLQEAHQRTTKDYETSCRAHTATPPQTNVTDGIGRAFWTMGCHRRRDVDLGEASFFLYVLGRQGSYMVQRIWRTSPFGNEGPPITTTDRDTAVGLLKGVRLCDPTQGAAACLQGPGS</sequence>
<dbReference type="Proteomes" id="UP000321567">
    <property type="component" value="Unassembled WGS sequence"/>
</dbReference>
<protein>
    <submittedName>
        <fullName evidence="2">Uncharacterized protein</fullName>
    </submittedName>
</protein>
<feature type="region of interest" description="Disordered" evidence="1">
    <location>
        <begin position="49"/>
        <end position="113"/>
    </location>
</feature>
<evidence type="ECO:0000313" key="3">
    <source>
        <dbReference type="Proteomes" id="UP000321567"/>
    </source>
</evidence>
<dbReference type="EMBL" id="BJZO01000017">
    <property type="protein sequence ID" value="GEO80812.1"/>
    <property type="molecule type" value="Genomic_DNA"/>
</dbReference>
<feature type="compositionally biased region" description="Low complexity" evidence="1">
    <location>
        <begin position="61"/>
        <end position="73"/>
    </location>
</feature>
<organism evidence="2 3">
    <name type="scientific">Pararhodospirillum oryzae</name>
    <dbReference type="NCBI Taxonomy" id="478448"/>
    <lineage>
        <taxon>Bacteria</taxon>
        <taxon>Pseudomonadati</taxon>
        <taxon>Pseudomonadota</taxon>
        <taxon>Alphaproteobacteria</taxon>
        <taxon>Rhodospirillales</taxon>
        <taxon>Rhodospirillaceae</taxon>
        <taxon>Pararhodospirillum</taxon>
    </lineage>
</organism>
<keyword evidence="3" id="KW-1185">Reference proteome</keyword>
<dbReference type="OrthoDB" id="6116092at2"/>